<keyword evidence="3" id="KW-1185">Reference proteome</keyword>
<dbReference type="PANTHER" id="PTHR33516">
    <property type="entry name" value="LEXA REPRESSOR"/>
    <property type="match status" value="1"/>
</dbReference>
<feature type="domain" description="Peptidase S24/S26A/S26B/S26C" evidence="1">
    <location>
        <begin position="31"/>
        <end position="141"/>
    </location>
</feature>
<keyword evidence="2" id="KW-0548">Nucleotidyltransferase</keyword>
<proteinExistence type="predicted"/>
<gene>
    <name evidence="2" type="primary">umuD</name>
    <name evidence="2" type="ORF">FJM65_19450</name>
</gene>
<dbReference type="AlphaFoldDB" id="A0A501VTG1"/>
<dbReference type="GO" id="GO:0003887">
    <property type="term" value="F:DNA-directed DNA polymerase activity"/>
    <property type="evidence" value="ECO:0007669"/>
    <property type="project" value="UniProtKB-EC"/>
</dbReference>
<dbReference type="EC" id="2.7.7.7" evidence="2"/>
<evidence type="ECO:0000313" key="2">
    <source>
        <dbReference type="EMBL" id="TPE41023.1"/>
    </source>
</evidence>
<organism evidence="2 3">
    <name type="scientific">Pontibacter mangrovi</name>
    <dbReference type="NCBI Taxonomy" id="2589816"/>
    <lineage>
        <taxon>Bacteria</taxon>
        <taxon>Pseudomonadati</taxon>
        <taxon>Bacteroidota</taxon>
        <taxon>Cytophagia</taxon>
        <taxon>Cytophagales</taxon>
        <taxon>Hymenobacteraceae</taxon>
        <taxon>Pontibacter</taxon>
    </lineage>
</organism>
<dbReference type="EMBL" id="VFRQ01000016">
    <property type="protein sequence ID" value="TPE41023.1"/>
    <property type="molecule type" value="Genomic_DNA"/>
</dbReference>
<protein>
    <submittedName>
        <fullName evidence="2">Translesion error-prone DNA polymerase V autoproteolytic subunit</fullName>
        <ecNumber evidence="2">2.7.7.7</ecNumber>
    </submittedName>
</protein>
<keyword evidence="2" id="KW-0808">Transferase</keyword>
<sequence>MEAKVMKIHKALPFRNIQAYSSHTLLLATATVRAGFPSPATDYGAEPIDLNRYLSDNPTATFLVEVTGDSMIGAHVVPGSLAVVDKAVAAKSGHMVLAYVWGDFTVKWLDIRQDGAYLVPDNPNYQEIKAPDDCIIWGVVVGLAHRLSRRS</sequence>
<dbReference type="Proteomes" id="UP000316727">
    <property type="component" value="Unassembled WGS sequence"/>
</dbReference>
<dbReference type="Gene3D" id="2.10.109.10">
    <property type="entry name" value="Umud Fragment, subunit A"/>
    <property type="match status" value="1"/>
</dbReference>
<comment type="caution">
    <text evidence="2">The sequence shown here is derived from an EMBL/GenBank/DDBJ whole genome shotgun (WGS) entry which is preliminary data.</text>
</comment>
<dbReference type="PANTHER" id="PTHR33516:SF2">
    <property type="entry name" value="LEXA REPRESSOR-RELATED"/>
    <property type="match status" value="1"/>
</dbReference>
<dbReference type="SUPFAM" id="SSF51306">
    <property type="entry name" value="LexA/Signal peptidase"/>
    <property type="match status" value="1"/>
</dbReference>
<dbReference type="NCBIfam" id="NF007621">
    <property type="entry name" value="PRK10276.1"/>
    <property type="match status" value="1"/>
</dbReference>
<dbReference type="InterPro" id="IPR036286">
    <property type="entry name" value="LexA/Signal_pep-like_sf"/>
</dbReference>
<evidence type="ECO:0000259" key="1">
    <source>
        <dbReference type="Pfam" id="PF00717"/>
    </source>
</evidence>
<dbReference type="InterPro" id="IPR015927">
    <property type="entry name" value="Peptidase_S24_S26A/B/C"/>
</dbReference>
<accession>A0A501VTG1</accession>
<dbReference type="OrthoDB" id="9787787at2"/>
<dbReference type="Pfam" id="PF00717">
    <property type="entry name" value="Peptidase_S24"/>
    <property type="match status" value="1"/>
</dbReference>
<dbReference type="InterPro" id="IPR050077">
    <property type="entry name" value="LexA_repressor"/>
</dbReference>
<name>A0A501VTG1_9BACT</name>
<dbReference type="CDD" id="cd06529">
    <property type="entry name" value="S24_LexA-like"/>
    <property type="match status" value="1"/>
</dbReference>
<dbReference type="InterPro" id="IPR039418">
    <property type="entry name" value="LexA-like"/>
</dbReference>
<evidence type="ECO:0000313" key="3">
    <source>
        <dbReference type="Proteomes" id="UP000316727"/>
    </source>
</evidence>
<reference evidence="2 3" key="1">
    <citation type="submission" date="2019-06" db="EMBL/GenBank/DDBJ databases">
        <title>A novel bacterium of genus Pontibacter, isolated from marine sediment.</title>
        <authorList>
            <person name="Huang H."/>
            <person name="Mo K."/>
            <person name="Hu Y."/>
        </authorList>
    </citation>
    <scope>NUCLEOTIDE SEQUENCE [LARGE SCALE GENOMIC DNA]</scope>
    <source>
        <strain evidence="2 3">HB172049</strain>
    </source>
</reference>